<dbReference type="Pfam" id="PF01507">
    <property type="entry name" value="PAPS_reduct"/>
    <property type="match status" value="1"/>
</dbReference>
<dbReference type="GO" id="GO:0043866">
    <property type="term" value="F:adenylyl-sulfate reductase (thioredoxin) activity"/>
    <property type="evidence" value="ECO:0007669"/>
    <property type="project" value="UniProtKB-EC"/>
</dbReference>
<dbReference type="InterPro" id="IPR002500">
    <property type="entry name" value="PAPS_reduct_dom"/>
</dbReference>
<evidence type="ECO:0000256" key="2">
    <source>
        <dbReference type="ARBA" id="ARBA00023002"/>
    </source>
</evidence>
<dbReference type="EMBL" id="NGJN01000002">
    <property type="protein sequence ID" value="OZV70023.1"/>
    <property type="molecule type" value="Genomic_DNA"/>
</dbReference>
<evidence type="ECO:0000256" key="3">
    <source>
        <dbReference type="ARBA" id="ARBA00024327"/>
    </source>
</evidence>
<dbReference type="GO" id="GO:0004604">
    <property type="term" value="F:phosphoadenylyl-sulfate reductase (thioredoxin) activity"/>
    <property type="evidence" value="ECO:0007669"/>
    <property type="project" value="UniProtKB-UniRule"/>
</dbReference>
<gene>
    <name evidence="4" type="primary">cysH</name>
    <name evidence="6" type="ORF">CA834_05240</name>
</gene>
<feature type="domain" description="Phosphoadenosine phosphosulphate reductase" evidence="5">
    <location>
        <begin position="47"/>
        <end position="213"/>
    </location>
</feature>
<comment type="cofactor">
    <cofactor evidence="4">
        <name>[4Fe-4S] cluster</name>
        <dbReference type="ChEBI" id="CHEBI:49883"/>
    </cofactor>
    <text evidence="4">Binds 1 [4Fe-4S] cluster per subunit.</text>
</comment>
<comment type="pathway">
    <text evidence="3 4">Sulfur metabolism; hydrogen sulfide biosynthesis; sulfite from sulfate.</text>
</comment>
<dbReference type="Proteomes" id="UP000216840">
    <property type="component" value="Unassembled WGS sequence"/>
</dbReference>
<feature type="binding site" evidence="4">
    <location>
        <position position="207"/>
    </location>
    <ligand>
        <name>[4Fe-4S] cluster</name>
        <dbReference type="ChEBI" id="CHEBI:49883"/>
    </ligand>
</feature>
<dbReference type="PANTHER" id="PTHR46509:SF1">
    <property type="entry name" value="PHOSPHOADENOSINE PHOSPHOSULFATE REDUCTASE"/>
    <property type="match status" value="1"/>
</dbReference>
<keyword evidence="4" id="KW-0411">Iron-sulfur</keyword>
<dbReference type="OrthoDB" id="9794018at2"/>
<dbReference type="InterPro" id="IPR004511">
    <property type="entry name" value="PAPS/APS_Rdtase"/>
</dbReference>
<dbReference type="AlphaFoldDB" id="A0A265UXI1"/>
<dbReference type="PIRSF" id="PIRSF000857">
    <property type="entry name" value="PAPS_reductase"/>
    <property type="match status" value="1"/>
</dbReference>
<evidence type="ECO:0000313" key="7">
    <source>
        <dbReference type="Proteomes" id="UP000216840"/>
    </source>
</evidence>
<dbReference type="EC" id="1.8.4.10" evidence="4"/>
<dbReference type="GO" id="GO:0051539">
    <property type="term" value="F:4 iron, 4 sulfur cluster binding"/>
    <property type="evidence" value="ECO:0007669"/>
    <property type="project" value="UniProtKB-UniRule"/>
</dbReference>
<evidence type="ECO:0000256" key="1">
    <source>
        <dbReference type="ARBA" id="ARBA00009732"/>
    </source>
</evidence>
<dbReference type="Gene3D" id="3.40.50.620">
    <property type="entry name" value="HUPs"/>
    <property type="match status" value="1"/>
</dbReference>
<evidence type="ECO:0000313" key="6">
    <source>
        <dbReference type="EMBL" id="OZV70023.1"/>
    </source>
</evidence>
<dbReference type="GO" id="GO:0005737">
    <property type="term" value="C:cytoplasm"/>
    <property type="evidence" value="ECO:0007669"/>
    <property type="project" value="UniProtKB-SubCell"/>
</dbReference>
<name>A0A265UXI1_9FLAO</name>
<comment type="similarity">
    <text evidence="1 4">Belongs to the PAPS reductase family. CysH subfamily.</text>
</comment>
<keyword evidence="4" id="KW-0408">Iron</keyword>
<keyword evidence="4" id="KW-0963">Cytoplasm</keyword>
<dbReference type="RefSeq" id="WP_094967613.1">
    <property type="nucleotide sequence ID" value="NZ_NGJN01000002.1"/>
</dbReference>
<organism evidence="6 7">
    <name type="scientific">Winogradskyella aurantia</name>
    <dbReference type="NCBI Taxonomy" id="1915063"/>
    <lineage>
        <taxon>Bacteria</taxon>
        <taxon>Pseudomonadati</taxon>
        <taxon>Bacteroidota</taxon>
        <taxon>Flavobacteriia</taxon>
        <taxon>Flavobacteriales</taxon>
        <taxon>Flavobacteriaceae</taxon>
        <taxon>Winogradskyella</taxon>
    </lineage>
</organism>
<keyword evidence="2 4" id="KW-0560">Oxidoreductase</keyword>
<sequence length="233" mass="26980">MFETSNSLTPKFQISEDTLKRLNVKYKPLTVRERIKQLYVDFDVTEVMLTSSFAATSAFLLKLFSDINTDQEVFFIDTGYHFEETLAYKEQLTKTYGLKVTSISALKEEHEFTSKDETWKKNPDFCCSINKVNPLDAIKSKYKVWVSGLMKWQSDHRATLDTFELRGDILKFYPLLDISKAQRDSYIEEHNLPFHPLVAKGYHSIGCKHCTVPGEDRTGRWNNSPKTECGLHL</sequence>
<evidence type="ECO:0000259" key="5">
    <source>
        <dbReference type="Pfam" id="PF01507"/>
    </source>
</evidence>
<dbReference type="PANTHER" id="PTHR46509">
    <property type="entry name" value="PHOSPHOADENOSINE PHOSPHOSULFATE REDUCTASE"/>
    <property type="match status" value="1"/>
</dbReference>
<comment type="caution">
    <text evidence="6">The sequence shown here is derived from an EMBL/GenBank/DDBJ whole genome shotgun (WGS) entry which is preliminary data.</text>
</comment>
<reference evidence="6 7" key="1">
    <citation type="submission" date="2017-05" db="EMBL/GenBank/DDBJ databases">
        <title>The draft genome sequence of Idiomarina salinarum WNB302.</title>
        <authorList>
            <person name="Sun Y."/>
            <person name="Chen B."/>
            <person name="Du Z."/>
        </authorList>
    </citation>
    <scope>NUCLEOTIDE SEQUENCE [LARGE SCALE GENOMIC DNA]</scope>
    <source>
        <strain evidence="6 7">WNB302</strain>
    </source>
</reference>
<dbReference type="GO" id="GO:0070814">
    <property type="term" value="P:hydrogen sulfide biosynthetic process"/>
    <property type="evidence" value="ECO:0007669"/>
    <property type="project" value="UniProtKB-UniRule"/>
</dbReference>
<feature type="active site" description="Nucleophile; cysteine thiosulfonate intermediate" evidence="4">
    <location>
        <position position="229"/>
    </location>
</feature>
<feature type="binding site" evidence="4">
    <location>
        <position position="126"/>
    </location>
    <ligand>
        <name>[4Fe-4S] cluster</name>
        <dbReference type="ChEBI" id="CHEBI:49883"/>
    </ligand>
</feature>
<dbReference type="SUPFAM" id="SSF52402">
    <property type="entry name" value="Adenine nucleotide alpha hydrolases-like"/>
    <property type="match status" value="1"/>
</dbReference>
<comment type="subcellular location">
    <subcellularLocation>
        <location evidence="4">Cytoplasm</location>
    </subcellularLocation>
</comment>
<dbReference type="NCBIfam" id="NF002537">
    <property type="entry name" value="PRK02090.1"/>
    <property type="match status" value="1"/>
</dbReference>
<evidence type="ECO:0000256" key="4">
    <source>
        <dbReference type="HAMAP-Rule" id="MF_00063"/>
    </source>
</evidence>
<comment type="function">
    <text evidence="4">Catalyzes the formation of sulfite from adenosine 5'-phosphosulfate (APS) using thioredoxin as an electron donor.</text>
</comment>
<protein>
    <recommendedName>
        <fullName evidence="4">Adenosine 5'-phosphosulfate reductase</fullName>
        <shortName evidence="4">APS reductase</shortName>
        <ecNumber evidence="4">1.8.4.10</ecNumber>
    </recommendedName>
    <alternativeName>
        <fullName evidence="4">5'-adenylylsulfate reductase</fullName>
    </alternativeName>
    <alternativeName>
        <fullName evidence="4">Thioredoxin-dependent 5'-adenylylsulfate reductase</fullName>
    </alternativeName>
</protein>
<dbReference type="GO" id="GO:0019379">
    <property type="term" value="P:sulfate assimilation, phosphoadenylyl sulfate reduction by phosphoadenylyl-sulfate reductase (thioredoxin)"/>
    <property type="evidence" value="ECO:0007669"/>
    <property type="project" value="UniProtKB-UniRule"/>
</dbReference>
<comment type="catalytic activity">
    <reaction evidence="4">
        <text>[thioredoxin]-disulfide + sulfite + AMP + 2 H(+) = adenosine 5'-phosphosulfate + [thioredoxin]-dithiol</text>
        <dbReference type="Rhea" id="RHEA:21976"/>
        <dbReference type="Rhea" id="RHEA-COMP:10698"/>
        <dbReference type="Rhea" id="RHEA-COMP:10700"/>
        <dbReference type="ChEBI" id="CHEBI:15378"/>
        <dbReference type="ChEBI" id="CHEBI:17359"/>
        <dbReference type="ChEBI" id="CHEBI:29950"/>
        <dbReference type="ChEBI" id="CHEBI:50058"/>
        <dbReference type="ChEBI" id="CHEBI:58243"/>
        <dbReference type="ChEBI" id="CHEBI:456215"/>
        <dbReference type="EC" id="1.8.4.10"/>
    </reaction>
</comment>
<keyword evidence="4" id="KW-0479">Metal-binding</keyword>
<feature type="binding site" evidence="4">
    <location>
        <position position="127"/>
    </location>
    <ligand>
        <name>[4Fe-4S] cluster</name>
        <dbReference type="ChEBI" id="CHEBI:49883"/>
    </ligand>
</feature>
<dbReference type="GO" id="GO:0046872">
    <property type="term" value="F:metal ion binding"/>
    <property type="evidence" value="ECO:0007669"/>
    <property type="project" value="UniProtKB-KW"/>
</dbReference>
<dbReference type="InterPro" id="IPR014729">
    <property type="entry name" value="Rossmann-like_a/b/a_fold"/>
</dbReference>
<keyword evidence="7" id="KW-1185">Reference proteome</keyword>
<proteinExistence type="inferred from homology"/>
<dbReference type="HAMAP" id="MF_00063">
    <property type="entry name" value="CysH"/>
    <property type="match status" value="1"/>
</dbReference>
<feature type="binding site" evidence="4">
    <location>
        <position position="210"/>
    </location>
    <ligand>
        <name>[4Fe-4S] cluster</name>
        <dbReference type="ChEBI" id="CHEBI:49883"/>
    </ligand>
</feature>
<accession>A0A265UXI1</accession>